<accession>A0ABZ1N161</accession>
<reference evidence="1 2" key="1">
    <citation type="submission" date="2022-10" db="EMBL/GenBank/DDBJ databases">
        <title>The complete genomes of actinobacterial strains from the NBC collection.</title>
        <authorList>
            <person name="Joergensen T.S."/>
            <person name="Alvarez Arevalo M."/>
            <person name="Sterndorff E.B."/>
            <person name="Faurdal D."/>
            <person name="Vuksanovic O."/>
            <person name="Mourched A.-S."/>
            <person name="Charusanti P."/>
            <person name="Shaw S."/>
            <person name="Blin K."/>
            <person name="Weber T."/>
        </authorList>
    </citation>
    <scope>NUCLEOTIDE SEQUENCE [LARGE SCALE GENOMIC DNA]</scope>
    <source>
        <strain evidence="1 2">NBC_01413</strain>
    </source>
</reference>
<gene>
    <name evidence="1" type="ORF">OG308_20055</name>
</gene>
<evidence type="ECO:0000313" key="2">
    <source>
        <dbReference type="Proteomes" id="UP001621418"/>
    </source>
</evidence>
<organism evidence="1 2">
    <name type="scientific">Nocardia salmonicida</name>
    <dbReference type="NCBI Taxonomy" id="53431"/>
    <lineage>
        <taxon>Bacteria</taxon>
        <taxon>Bacillati</taxon>
        <taxon>Actinomycetota</taxon>
        <taxon>Actinomycetes</taxon>
        <taxon>Mycobacteriales</taxon>
        <taxon>Nocardiaceae</taxon>
        <taxon>Nocardia</taxon>
    </lineage>
</organism>
<sequence>MVHPPGRYTARAALARQQTGSFGLSSYREERSLVIPEHAMPRTETQLREHFERALNAARQERAVPSGLMLTLDVIGLLREIAAVSDVPETLVERARAAFEDQLSGAFAAAERERITARRRRNS</sequence>
<keyword evidence="2" id="KW-1185">Reference proteome</keyword>
<proteinExistence type="predicted"/>
<protein>
    <submittedName>
        <fullName evidence="1">Uncharacterized protein</fullName>
    </submittedName>
</protein>
<dbReference type="Proteomes" id="UP001621418">
    <property type="component" value="Chromosome"/>
</dbReference>
<name>A0ABZ1N161_9NOCA</name>
<dbReference type="EMBL" id="CP109527">
    <property type="protein sequence ID" value="WTY33628.1"/>
    <property type="molecule type" value="Genomic_DNA"/>
</dbReference>
<evidence type="ECO:0000313" key="1">
    <source>
        <dbReference type="EMBL" id="WTY33628.1"/>
    </source>
</evidence>
<dbReference type="RefSeq" id="WP_405145858.1">
    <property type="nucleotide sequence ID" value="NZ_CP109527.1"/>
</dbReference>